<feature type="transmembrane region" description="Helical" evidence="1">
    <location>
        <begin position="12"/>
        <end position="30"/>
    </location>
</feature>
<keyword evidence="3" id="KW-1185">Reference proteome</keyword>
<accession>A0A502CMI9</accession>
<evidence type="ECO:0000256" key="1">
    <source>
        <dbReference type="SAM" id="Phobius"/>
    </source>
</evidence>
<proteinExistence type="predicted"/>
<dbReference type="EMBL" id="RCZM01000006">
    <property type="protein sequence ID" value="TPG14118.1"/>
    <property type="molecule type" value="Genomic_DNA"/>
</dbReference>
<dbReference type="RefSeq" id="WP_140743316.1">
    <property type="nucleotide sequence ID" value="NZ_RCZM01000006.1"/>
</dbReference>
<name>A0A502CMI9_9MICO</name>
<reference evidence="2 3" key="1">
    <citation type="journal article" date="2019" name="Environ. Microbiol.">
        <title>Species interactions and distinct microbial communities in high Arctic permafrost affected cryosols are associated with the CH4 and CO2 gas fluxes.</title>
        <authorList>
            <person name="Altshuler I."/>
            <person name="Hamel J."/>
            <person name="Turney S."/>
            <person name="Magnuson E."/>
            <person name="Levesque R."/>
            <person name="Greer C."/>
            <person name="Whyte L.G."/>
        </authorList>
    </citation>
    <scope>NUCLEOTIDE SEQUENCE [LARGE SCALE GENOMIC DNA]</scope>
    <source>
        <strain evidence="2 3">S9.3A</strain>
    </source>
</reference>
<evidence type="ECO:0000313" key="3">
    <source>
        <dbReference type="Proteomes" id="UP000317722"/>
    </source>
</evidence>
<comment type="caution">
    <text evidence="2">The sequence shown here is derived from an EMBL/GenBank/DDBJ whole genome shotgun (WGS) entry which is preliminary data.</text>
</comment>
<organism evidence="2 3">
    <name type="scientific">Pedococcus bigeumensis</name>
    <dbReference type="NCBI Taxonomy" id="433644"/>
    <lineage>
        <taxon>Bacteria</taxon>
        <taxon>Bacillati</taxon>
        <taxon>Actinomycetota</taxon>
        <taxon>Actinomycetes</taxon>
        <taxon>Micrococcales</taxon>
        <taxon>Intrasporangiaceae</taxon>
        <taxon>Pedococcus</taxon>
    </lineage>
</organism>
<keyword evidence="1" id="KW-1133">Transmembrane helix</keyword>
<dbReference type="AlphaFoldDB" id="A0A502CMI9"/>
<sequence>MSPTGRPPGQRPSGVAAFAPIVVAVCAIVLVREGVEKAFPDLSTWVAFIAALVVGWLAYTGVERWFVRRNGGSSGPGDEQ</sequence>
<gene>
    <name evidence="2" type="ORF">EAH86_18170</name>
</gene>
<feature type="transmembrane region" description="Helical" evidence="1">
    <location>
        <begin position="42"/>
        <end position="59"/>
    </location>
</feature>
<keyword evidence="1" id="KW-0472">Membrane</keyword>
<protein>
    <submittedName>
        <fullName evidence="2">Uncharacterized protein</fullName>
    </submittedName>
</protein>
<evidence type="ECO:0000313" key="2">
    <source>
        <dbReference type="EMBL" id="TPG14118.1"/>
    </source>
</evidence>
<dbReference type="Proteomes" id="UP000317722">
    <property type="component" value="Unassembled WGS sequence"/>
</dbReference>
<dbReference type="OrthoDB" id="4871672at2"/>
<keyword evidence="1" id="KW-0812">Transmembrane</keyword>